<dbReference type="EC" id="3.4.21.89" evidence="6"/>
<keyword evidence="2" id="KW-0645">Protease</keyword>
<evidence type="ECO:0000256" key="4">
    <source>
        <dbReference type="ARBA" id="ARBA00022989"/>
    </source>
</evidence>
<dbReference type="PRINTS" id="PR00728">
    <property type="entry name" value="SIGNALPTASE"/>
</dbReference>
<evidence type="ECO:0000256" key="5">
    <source>
        <dbReference type="ARBA" id="ARBA00023136"/>
    </source>
</evidence>
<dbReference type="GO" id="GO:0012505">
    <property type="term" value="C:endomembrane system"/>
    <property type="evidence" value="ECO:0007669"/>
    <property type="project" value="UniProtKB-SubCell"/>
</dbReference>
<dbReference type="OrthoDB" id="1648066at2"/>
<dbReference type="EMBL" id="HG917868">
    <property type="protein sequence ID" value="CDM67311.1"/>
    <property type="molecule type" value="Genomic_DNA"/>
</dbReference>
<protein>
    <recommendedName>
        <fullName evidence="6">Signal peptidase I</fullName>
        <ecNumber evidence="6">3.4.21.89</ecNumber>
    </recommendedName>
</protein>
<dbReference type="InterPro" id="IPR019533">
    <property type="entry name" value="Peptidase_S26"/>
</dbReference>
<dbReference type="AlphaFoldDB" id="W6RRU9"/>
<keyword evidence="10" id="KW-1185">Reference proteome</keyword>
<evidence type="ECO:0000313" key="9">
    <source>
        <dbReference type="EMBL" id="CDM67311.1"/>
    </source>
</evidence>
<dbReference type="HOGENOM" id="CLU_089996_2_1_9"/>
<dbReference type="CDD" id="cd06530">
    <property type="entry name" value="S26_SPase_I"/>
    <property type="match status" value="1"/>
</dbReference>
<evidence type="ECO:0000259" key="8">
    <source>
        <dbReference type="Pfam" id="PF00717"/>
    </source>
</evidence>
<evidence type="ECO:0000256" key="7">
    <source>
        <dbReference type="SAM" id="Phobius"/>
    </source>
</evidence>
<name>W6RRU9_9CLOT</name>
<evidence type="ECO:0000256" key="1">
    <source>
        <dbReference type="ARBA" id="ARBA00004308"/>
    </source>
</evidence>
<dbReference type="Proteomes" id="UP000019426">
    <property type="component" value="Chromosome M2/40_rep1"/>
</dbReference>
<feature type="domain" description="Peptidase S24/S26A/S26B/S26C" evidence="8">
    <location>
        <begin position="67"/>
        <end position="139"/>
    </location>
</feature>
<dbReference type="InterPro" id="IPR036286">
    <property type="entry name" value="LexA/Signal_pep-like_sf"/>
</dbReference>
<dbReference type="GO" id="GO:0009003">
    <property type="term" value="F:signal peptidase activity"/>
    <property type="evidence" value="ECO:0007669"/>
    <property type="project" value="UniProtKB-EC"/>
</dbReference>
<dbReference type="PANTHER" id="PTHR10806">
    <property type="entry name" value="SIGNAL PEPTIDASE COMPLEX CATALYTIC SUBUNIT SEC11"/>
    <property type="match status" value="1"/>
</dbReference>
<evidence type="ECO:0000313" key="10">
    <source>
        <dbReference type="Proteomes" id="UP000019426"/>
    </source>
</evidence>
<dbReference type="PATRIC" id="fig|1216932.3.peg.118"/>
<keyword evidence="3 7" id="KW-0812">Transmembrane</keyword>
<evidence type="ECO:0000256" key="2">
    <source>
        <dbReference type="ARBA" id="ARBA00022670"/>
    </source>
</evidence>
<keyword evidence="5 7" id="KW-0472">Membrane</keyword>
<accession>W6RRU9</accession>
<dbReference type="Gene3D" id="2.10.109.10">
    <property type="entry name" value="Umud Fragment, subunit A"/>
    <property type="match status" value="1"/>
</dbReference>
<sequence>MLSLVQFSLYTQIREGEVMKKVIKVFGNLLFIIAVFILLIGLMTSLSSKSEKVYDVIKYRSYVIVTPSMKPTINPGDMIFVKKTDADKLEKGDIITFNKDNIVATHRIEEISDDSIITKGDNNNLEDTPINKSDVIGKFVFSIPKIGYIISFAISPIGLVTMGSIIVFIFIYDFIFREKKQK</sequence>
<feature type="transmembrane region" description="Helical" evidence="7">
    <location>
        <begin position="25"/>
        <end position="46"/>
    </location>
</feature>
<dbReference type="SUPFAM" id="SSF51306">
    <property type="entry name" value="LexA/Signal peptidase"/>
    <property type="match status" value="1"/>
</dbReference>
<keyword evidence="2" id="KW-0378">Hydrolase</keyword>
<gene>
    <name evidence="9" type="ORF">CM240_0132</name>
</gene>
<dbReference type="GO" id="GO:0016020">
    <property type="term" value="C:membrane"/>
    <property type="evidence" value="ECO:0007669"/>
    <property type="project" value="UniProtKB-UniRule"/>
</dbReference>
<dbReference type="GO" id="GO:0006465">
    <property type="term" value="P:signal peptide processing"/>
    <property type="evidence" value="ECO:0007669"/>
    <property type="project" value="UniProtKB-UniRule"/>
</dbReference>
<reference evidence="9 10" key="1">
    <citation type="submission" date="2013-11" db="EMBL/GenBank/DDBJ databases">
        <title>Complete genome sequence of Clostridum sp. M2/40.</title>
        <authorList>
            <person name="Wibberg D."/>
            <person name="Puehler A."/>
            <person name="Schlueter A."/>
        </authorList>
    </citation>
    <scope>NUCLEOTIDE SEQUENCE [LARGE SCALE GENOMIC DNA]</scope>
    <source>
        <strain evidence="10">M2/40</strain>
    </source>
</reference>
<dbReference type="KEGG" id="clt:CM240_0132"/>
<dbReference type="eggNOG" id="COG0681">
    <property type="taxonomic scope" value="Bacteria"/>
</dbReference>
<dbReference type="Pfam" id="PF00717">
    <property type="entry name" value="Peptidase_S24"/>
    <property type="match status" value="1"/>
</dbReference>
<organism evidence="9 10">
    <name type="scientific">Clostridium bornimense</name>
    <dbReference type="NCBI Taxonomy" id="1216932"/>
    <lineage>
        <taxon>Bacteria</taxon>
        <taxon>Bacillati</taxon>
        <taxon>Bacillota</taxon>
        <taxon>Clostridia</taxon>
        <taxon>Eubacteriales</taxon>
        <taxon>Clostridiaceae</taxon>
        <taxon>Clostridium</taxon>
    </lineage>
</organism>
<feature type="transmembrane region" description="Helical" evidence="7">
    <location>
        <begin position="146"/>
        <end position="172"/>
    </location>
</feature>
<dbReference type="NCBIfam" id="TIGR02228">
    <property type="entry name" value="sigpep_I_arch"/>
    <property type="match status" value="1"/>
</dbReference>
<keyword evidence="4 7" id="KW-1133">Transmembrane helix</keyword>
<evidence type="ECO:0000256" key="6">
    <source>
        <dbReference type="NCBIfam" id="TIGR02228"/>
    </source>
</evidence>
<dbReference type="GO" id="GO:0004252">
    <property type="term" value="F:serine-type endopeptidase activity"/>
    <property type="evidence" value="ECO:0007669"/>
    <property type="project" value="UniProtKB-UniRule"/>
</dbReference>
<comment type="subcellular location">
    <subcellularLocation>
        <location evidence="1">Endomembrane system</location>
    </subcellularLocation>
</comment>
<proteinExistence type="predicted"/>
<dbReference type="STRING" id="1216932.CM240_0132"/>
<dbReference type="InterPro" id="IPR015927">
    <property type="entry name" value="Peptidase_S24_S26A/B/C"/>
</dbReference>
<evidence type="ECO:0000256" key="3">
    <source>
        <dbReference type="ARBA" id="ARBA00022692"/>
    </source>
</evidence>
<dbReference type="InterPro" id="IPR001733">
    <property type="entry name" value="Peptidase_S26B"/>
</dbReference>
<dbReference type="PANTHER" id="PTHR10806:SF6">
    <property type="entry name" value="SIGNAL PEPTIDASE COMPLEX CATALYTIC SUBUNIT SEC11"/>
    <property type="match status" value="1"/>
</dbReference>